<accession>F0T6U8</accession>
<protein>
    <submittedName>
        <fullName evidence="3">PAS sensor protein</fullName>
    </submittedName>
</protein>
<reference evidence="4" key="1">
    <citation type="submission" date="2011-02" db="EMBL/GenBank/DDBJ databases">
        <title>Complete sequence of Methanobacterium sp. AL-21.</title>
        <authorList>
            <consortium name="US DOE Joint Genome Institute"/>
            <person name="Lucas S."/>
            <person name="Copeland A."/>
            <person name="Lapidus A."/>
            <person name="Cheng J.-F."/>
            <person name="Goodwin L."/>
            <person name="Pitluck S."/>
            <person name="Chertkov O."/>
            <person name="Detter J.C."/>
            <person name="Han C."/>
            <person name="Tapia R."/>
            <person name="Land M."/>
            <person name="Hauser L."/>
            <person name="Kyrpides N."/>
            <person name="Ivanova N."/>
            <person name="Mikhailova N."/>
            <person name="Pagani I."/>
            <person name="Cadillo-Quiroz H."/>
            <person name="Imachi H."/>
            <person name="Zinder S."/>
            <person name="Liu W."/>
            <person name="Woyke T."/>
        </authorList>
    </citation>
    <scope>NUCLEOTIDE SEQUENCE [LARGE SCALE GENOMIC DNA]</scope>
    <source>
        <strain evidence="4">AL-21</strain>
    </source>
</reference>
<evidence type="ECO:0000259" key="1">
    <source>
        <dbReference type="PROSITE" id="PS50112"/>
    </source>
</evidence>
<dbReference type="EMBL" id="CP002551">
    <property type="protein sequence ID" value="ADZ09468.1"/>
    <property type="molecule type" value="Genomic_DNA"/>
</dbReference>
<dbReference type="eggNOG" id="arCOG06712">
    <property type="taxonomic scope" value="Archaea"/>
</dbReference>
<name>F0T6U8_METLA</name>
<dbReference type="Proteomes" id="UP000007490">
    <property type="component" value="Chromosome"/>
</dbReference>
<dbReference type="InterPro" id="IPR000700">
    <property type="entry name" value="PAS-assoc_C"/>
</dbReference>
<dbReference type="PROSITE" id="PS50112">
    <property type="entry name" value="PAS"/>
    <property type="match status" value="1"/>
</dbReference>
<dbReference type="InterPro" id="IPR001610">
    <property type="entry name" value="PAC"/>
</dbReference>
<dbReference type="OrthoDB" id="230688at2157"/>
<dbReference type="NCBIfam" id="TIGR00229">
    <property type="entry name" value="sensory_box"/>
    <property type="match status" value="1"/>
</dbReference>
<dbReference type="CDD" id="cd00130">
    <property type="entry name" value="PAS"/>
    <property type="match status" value="1"/>
</dbReference>
<dbReference type="InterPro" id="IPR035965">
    <property type="entry name" value="PAS-like_dom_sf"/>
</dbReference>
<organism evidence="3 4">
    <name type="scientific">Methanobacterium lacus (strain AL-21)</name>
    <dbReference type="NCBI Taxonomy" id="877455"/>
    <lineage>
        <taxon>Archaea</taxon>
        <taxon>Methanobacteriati</taxon>
        <taxon>Methanobacteriota</taxon>
        <taxon>Methanomada group</taxon>
        <taxon>Methanobacteria</taxon>
        <taxon>Methanobacteriales</taxon>
        <taxon>Methanobacteriaceae</taxon>
        <taxon>Methanobacterium</taxon>
    </lineage>
</organism>
<evidence type="ECO:0000313" key="3">
    <source>
        <dbReference type="EMBL" id="ADZ09468.1"/>
    </source>
</evidence>
<keyword evidence="4" id="KW-1185">Reference proteome</keyword>
<gene>
    <name evidence="3" type="ordered locus">Metbo_1226</name>
</gene>
<dbReference type="HOGENOM" id="CLU_1149818_0_0_2"/>
<dbReference type="Pfam" id="PF13426">
    <property type="entry name" value="PAS_9"/>
    <property type="match status" value="1"/>
</dbReference>
<feature type="domain" description="PAS" evidence="1">
    <location>
        <begin position="139"/>
        <end position="171"/>
    </location>
</feature>
<proteinExistence type="predicted"/>
<feature type="domain" description="PAC" evidence="2">
    <location>
        <begin position="195"/>
        <end position="241"/>
    </location>
</feature>
<dbReference type="SUPFAM" id="SSF55785">
    <property type="entry name" value="PYP-like sensor domain (PAS domain)"/>
    <property type="match status" value="2"/>
</dbReference>
<dbReference type="SMART" id="SM00091">
    <property type="entry name" value="PAS"/>
    <property type="match status" value="2"/>
</dbReference>
<dbReference type="AlphaFoldDB" id="F0T6U8"/>
<dbReference type="PROSITE" id="PS50113">
    <property type="entry name" value="PAC"/>
    <property type="match status" value="1"/>
</dbReference>
<dbReference type="KEGG" id="mel:Metbo_1226"/>
<sequence>MKIKNNLDELKSILKNSPDSIFVHNLKFDLIYANKGSCESQLYNNNKFGTSHFNELDQLIHYNLQKNYNDLINNGSTYFESSKICYDGSTIDVDVDSNIMESEEDSIILSIARNSCEIESPNTDQKELYEMLKTTRKGMIIDNLGIITYLNHNLCNQLGYSKDEILGHEYIDFFKGVQEFSILDELVKVKMGGVSNLISKMERKDGSNLWMLTTISPIYIKNEEYLGNLSTLRDITELVNQ</sequence>
<evidence type="ECO:0000313" key="4">
    <source>
        <dbReference type="Proteomes" id="UP000007490"/>
    </source>
</evidence>
<reference evidence="3 4" key="2">
    <citation type="journal article" date="2014" name="Int. J. Syst. Evol. Microbiol.">
        <title>Methanobacterium paludis sp. nov. and a novel strain of Methanobacterium lacus isolated from northern peatlands.</title>
        <authorList>
            <person name="Cadillo-Quiroz H."/>
            <person name="Brauer S.L."/>
            <person name="Goodson N."/>
            <person name="Yavitt J.B."/>
            <person name="Zinder S.H."/>
        </authorList>
    </citation>
    <scope>NUCLEOTIDE SEQUENCE [LARGE SCALE GENOMIC DNA]</scope>
    <source>
        <strain evidence="3 4">AL-21</strain>
    </source>
</reference>
<dbReference type="SMART" id="SM00086">
    <property type="entry name" value="PAC"/>
    <property type="match status" value="1"/>
</dbReference>
<dbReference type="InterPro" id="IPR000014">
    <property type="entry name" value="PAS"/>
</dbReference>
<dbReference type="GeneID" id="10277677"/>
<dbReference type="Gene3D" id="3.30.450.20">
    <property type="entry name" value="PAS domain"/>
    <property type="match status" value="2"/>
</dbReference>
<dbReference type="RefSeq" id="WP_013644819.1">
    <property type="nucleotide sequence ID" value="NC_015216.1"/>
</dbReference>
<evidence type="ECO:0000259" key="2">
    <source>
        <dbReference type="PROSITE" id="PS50113"/>
    </source>
</evidence>